<accession>A0A251TK59</accession>
<dbReference type="EMBL" id="CM007899">
    <property type="protein sequence ID" value="OTG11535.1"/>
    <property type="molecule type" value="Genomic_DNA"/>
</dbReference>
<reference evidence="2" key="2">
    <citation type="submission" date="2017-02" db="EMBL/GenBank/DDBJ databases">
        <title>Sunflower complete genome.</title>
        <authorList>
            <person name="Langlade N."/>
            <person name="Munos S."/>
        </authorList>
    </citation>
    <scope>NUCLEOTIDE SEQUENCE [LARGE SCALE GENOMIC DNA]</scope>
    <source>
        <tissue evidence="2">Leaves</tissue>
    </source>
</reference>
<reference evidence="1 3" key="1">
    <citation type="journal article" date="2017" name="Nature">
        <title>The sunflower genome provides insights into oil metabolism, flowering and Asterid evolution.</title>
        <authorList>
            <person name="Badouin H."/>
            <person name="Gouzy J."/>
            <person name="Grassa C.J."/>
            <person name="Murat F."/>
            <person name="Staton S.E."/>
            <person name="Cottret L."/>
            <person name="Lelandais-Briere C."/>
            <person name="Owens G.L."/>
            <person name="Carrere S."/>
            <person name="Mayjonade B."/>
            <person name="Legrand L."/>
            <person name="Gill N."/>
            <person name="Kane N.C."/>
            <person name="Bowers J.E."/>
            <person name="Hubner S."/>
            <person name="Bellec A."/>
            <person name="Berard A."/>
            <person name="Berges H."/>
            <person name="Blanchet N."/>
            <person name="Boniface M.C."/>
            <person name="Brunel D."/>
            <person name="Catrice O."/>
            <person name="Chaidir N."/>
            <person name="Claudel C."/>
            <person name="Donnadieu C."/>
            <person name="Faraut T."/>
            <person name="Fievet G."/>
            <person name="Helmstetter N."/>
            <person name="King M."/>
            <person name="Knapp S.J."/>
            <person name="Lai Z."/>
            <person name="Le Paslier M.C."/>
            <person name="Lippi Y."/>
            <person name="Lorenzon L."/>
            <person name="Mandel J.R."/>
            <person name="Marage G."/>
            <person name="Marchand G."/>
            <person name="Marquand E."/>
            <person name="Bret-Mestries E."/>
            <person name="Morien E."/>
            <person name="Nambeesan S."/>
            <person name="Nguyen T."/>
            <person name="Pegot-Espagnet P."/>
            <person name="Pouilly N."/>
            <person name="Raftis F."/>
            <person name="Sallet E."/>
            <person name="Schiex T."/>
            <person name="Thomas J."/>
            <person name="Vandecasteele C."/>
            <person name="Vares D."/>
            <person name="Vear F."/>
            <person name="Vautrin S."/>
            <person name="Crespi M."/>
            <person name="Mangin B."/>
            <person name="Burke J.M."/>
            <person name="Salse J."/>
            <person name="Munos S."/>
            <person name="Vincourt P."/>
            <person name="Rieseberg L.H."/>
            <person name="Langlade N.B."/>
        </authorList>
    </citation>
    <scope>NUCLEOTIDE SEQUENCE [LARGE SCALE GENOMIC DNA]</scope>
    <source>
        <strain evidence="3">cv. SF193</strain>
        <tissue evidence="1">Leaves</tissue>
    </source>
</reference>
<organism evidence="2 3">
    <name type="scientific">Helianthus annuus</name>
    <name type="common">Common sunflower</name>
    <dbReference type="NCBI Taxonomy" id="4232"/>
    <lineage>
        <taxon>Eukaryota</taxon>
        <taxon>Viridiplantae</taxon>
        <taxon>Streptophyta</taxon>
        <taxon>Embryophyta</taxon>
        <taxon>Tracheophyta</taxon>
        <taxon>Spermatophyta</taxon>
        <taxon>Magnoliopsida</taxon>
        <taxon>eudicotyledons</taxon>
        <taxon>Gunneridae</taxon>
        <taxon>Pentapetalae</taxon>
        <taxon>asterids</taxon>
        <taxon>campanulids</taxon>
        <taxon>Asterales</taxon>
        <taxon>Asteraceae</taxon>
        <taxon>Asteroideae</taxon>
        <taxon>Heliantheae alliance</taxon>
        <taxon>Heliantheae</taxon>
        <taxon>Helianthus</taxon>
    </lineage>
</organism>
<keyword evidence="3" id="KW-1185">Reference proteome</keyword>
<gene>
    <name evidence="2" type="ORF">HannXRQ_Chr10g0299811</name>
    <name evidence="1" type="ORF">HanXRQr2_Chr10g0433361</name>
</gene>
<dbReference type="Proteomes" id="UP000215914">
    <property type="component" value="Chromosome 10"/>
</dbReference>
<evidence type="ECO:0000313" key="1">
    <source>
        <dbReference type="EMBL" id="KAF5785827.1"/>
    </source>
</evidence>
<name>A0A251TK59_HELAN</name>
<dbReference type="Gramene" id="mRNA:HanXRQr2_Chr10g0433361">
    <property type="protein sequence ID" value="CDS:HanXRQr2_Chr10g0433361.1"/>
    <property type="gene ID" value="HanXRQr2_Chr10g0433361"/>
</dbReference>
<sequence length="83" mass="9450">MTRPDPTRTDPIRTNFFTYIPWGLKFLKIFRTPMKKFLGPPLLCGCSRVGSSDSPGTFSRCWSRLLCLLLLSSGTDFPFCHDC</sequence>
<proteinExistence type="predicted"/>
<protein>
    <submittedName>
        <fullName evidence="2">Uncharacterized protein</fullName>
    </submittedName>
</protein>
<reference evidence="1" key="3">
    <citation type="submission" date="2020-06" db="EMBL/GenBank/DDBJ databases">
        <title>Helianthus annuus Genome sequencing and assembly Release 2.</title>
        <authorList>
            <person name="Gouzy J."/>
            <person name="Langlade N."/>
            <person name="Munos S."/>
        </authorList>
    </citation>
    <scope>NUCLEOTIDE SEQUENCE</scope>
    <source>
        <tissue evidence="1">Leaves</tissue>
    </source>
</reference>
<evidence type="ECO:0000313" key="2">
    <source>
        <dbReference type="EMBL" id="OTG11535.1"/>
    </source>
</evidence>
<dbReference type="AlphaFoldDB" id="A0A251TK59"/>
<dbReference type="EMBL" id="MNCJ02000325">
    <property type="protein sequence ID" value="KAF5785827.1"/>
    <property type="molecule type" value="Genomic_DNA"/>
</dbReference>
<dbReference type="InParanoid" id="A0A251TK59"/>
<evidence type="ECO:0000313" key="3">
    <source>
        <dbReference type="Proteomes" id="UP000215914"/>
    </source>
</evidence>